<protein>
    <submittedName>
        <fullName evidence="1">Uncharacterized protein</fullName>
    </submittedName>
</protein>
<gene>
    <name evidence="1" type="ORF">NDK43_19325</name>
</gene>
<evidence type="ECO:0000313" key="2">
    <source>
        <dbReference type="Proteomes" id="UP001523262"/>
    </source>
</evidence>
<keyword evidence="2" id="KW-1185">Reference proteome</keyword>
<name>A0ABT0WCY4_9BACI</name>
<evidence type="ECO:0000313" key="1">
    <source>
        <dbReference type="EMBL" id="MCM2534118.1"/>
    </source>
</evidence>
<sequence length="73" mass="8683">MEHTNGILIDSGMWAFPILFENLIFNEGTKTVFKLNGVHQRFQRHNQKMVSNNFYNFGMDNIFRSQFTFFDSI</sequence>
<proteinExistence type="predicted"/>
<accession>A0ABT0WCY4</accession>
<organism evidence="1 2">
    <name type="scientific">Neobacillus pocheonensis</name>
    <dbReference type="NCBI Taxonomy" id="363869"/>
    <lineage>
        <taxon>Bacteria</taxon>
        <taxon>Bacillati</taxon>
        <taxon>Bacillota</taxon>
        <taxon>Bacilli</taxon>
        <taxon>Bacillales</taxon>
        <taxon>Bacillaceae</taxon>
        <taxon>Neobacillus</taxon>
    </lineage>
</organism>
<dbReference type="Proteomes" id="UP001523262">
    <property type="component" value="Unassembled WGS sequence"/>
</dbReference>
<reference evidence="1 2" key="1">
    <citation type="submission" date="2022-06" db="EMBL/GenBank/DDBJ databases">
        <authorList>
            <person name="Jeon C.O."/>
        </authorList>
    </citation>
    <scope>NUCLEOTIDE SEQUENCE [LARGE SCALE GENOMIC DNA]</scope>
    <source>
        <strain evidence="1 2">KCTC 13943</strain>
    </source>
</reference>
<comment type="caution">
    <text evidence="1">The sequence shown here is derived from an EMBL/GenBank/DDBJ whole genome shotgun (WGS) entry which is preliminary data.</text>
</comment>
<dbReference type="EMBL" id="JAMQCR010000001">
    <property type="protein sequence ID" value="MCM2534118.1"/>
    <property type="molecule type" value="Genomic_DNA"/>
</dbReference>